<evidence type="ECO:0000256" key="3">
    <source>
        <dbReference type="ARBA" id="ARBA00022989"/>
    </source>
</evidence>
<evidence type="ECO:0000256" key="6">
    <source>
        <dbReference type="SAM" id="Phobius"/>
    </source>
</evidence>
<feature type="domain" description="Peptidase S26" evidence="7">
    <location>
        <begin position="35"/>
        <end position="96"/>
    </location>
</feature>
<evidence type="ECO:0000313" key="8">
    <source>
        <dbReference type="EMBL" id="PIQ07323.1"/>
    </source>
</evidence>
<dbReference type="EMBL" id="PCUC01000049">
    <property type="protein sequence ID" value="PIQ07323.1"/>
    <property type="molecule type" value="Genomic_DNA"/>
</dbReference>
<dbReference type="EC" id="3.4.21.89" evidence="5"/>
<comment type="caution">
    <text evidence="8">The sequence shown here is derived from an EMBL/GenBank/DDBJ whole genome shotgun (WGS) entry which is preliminary data.</text>
</comment>
<dbReference type="Proteomes" id="UP000230778">
    <property type="component" value="Unassembled WGS sequence"/>
</dbReference>
<dbReference type="InterPro" id="IPR036286">
    <property type="entry name" value="LexA/Signal_pep-like_sf"/>
</dbReference>
<dbReference type="GO" id="GO:0006465">
    <property type="term" value="P:signal peptide processing"/>
    <property type="evidence" value="ECO:0007669"/>
    <property type="project" value="UniProtKB-UniRule"/>
</dbReference>
<dbReference type="AlphaFoldDB" id="A0A2H0FKZ5"/>
<name>A0A2H0FKZ5_9BACT</name>
<reference evidence="8 9" key="1">
    <citation type="submission" date="2017-09" db="EMBL/GenBank/DDBJ databases">
        <title>Depth-based differentiation of microbial function through sediment-hosted aquifers and enrichment of novel symbionts in the deep terrestrial subsurface.</title>
        <authorList>
            <person name="Probst A.J."/>
            <person name="Ladd B."/>
            <person name="Jarett J.K."/>
            <person name="Geller-Mcgrath D.E."/>
            <person name="Sieber C.M."/>
            <person name="Emerson J.B."/>
            <person name="Anantharaman K."/>
            <person name="Thomas B.C."/>
            <person name="Malmstrom R."/>
            <person name="Stieglmeier M."/>
            <person name="Klingl A."/>
            <person name="Woyke T."/>
            <person name="Ryan C.M."/>
            <person name="Banfield J.F."/>
        </authorList>
    </citation>
    <scope>NUCLEOTIDE SEQUENCE [LARGE SCALE GENOMIC DNA]</scope>
    <source>
        <strain evidence="8">CG18_big_fil_WC_8_21_14_2_50_37_10</strain>
    </source>
</reference>
<proteinExistence type="predicted"/>
<evidence type="ECO:0000256" key="4">
    <source>
        <dbReference type="ARBA" id="ARBA00023136"/>
    </source>
</evidence>
<dbReference type="InterPro" id="IPR019533">
    <property type="entry name" value="Peptidase_S26"/>
</dbReference>
<evidence type="ECO:0000256" key="5">
    <source>
        <dbReference type="NCBIfam" id="TIGR02228"/>
    </source>
</evidence>
<organism evidence="8 9">
    <name type="scientific">Candidatus Nealsonbacteria bacterium CG18_big_fil_WC_8_21_14_2_50_37_10</name>
    <dbReference type="NCBI Taxonomy" id="1974717"/>
    <lineage>
        <taxon>Bacteria</taxon>
        <taxon>Candidatus Nealsoniibacteriota</taxon>
    </lineage>
</organism>
<evidence type="ECO:0000259" key="7">
    <source>
        <dbReference type="Pfam" id="PF10502"/>
    </source>
</evidence>
<sequence length="112" mass="12079">MKIENPTKVGNLKKEGTLKIAKKIGEIFGTAILIIAIGLVGFMLIGPRFGCETHPVLSGSMEPALKVGGLIVTKPEKLENIKVGDIIGFQTKPKTPIVTHRVIDIVECLTFN</sequence>
<dbReference type="GO" id="GO:0016020">
    <property type="term" value="C:membrane"/>
    <property type="evidence" value="ECO:0007669"/>
    <property type="project" value="UniProtKB-SubCell"/>
</dbReference>
<evidence type="ECO:0000256" key="1">
    <source>
        <dbReference type="ARBA" id="ARBA00004370"/>
    </source>
</evidence>
<protein>
    <recommendedName>
        <fullName evidence="5">Signal peptidase I</fullName>
        <ecNumber evidence="5">3.4.21.89</ecNumber>
    </recommendedName>
</protein>
<dbReference type="GO" id="GO:0004252">
    <property type="term" value="F:serine-type endopeptidase activity"/>
    <property type="evidence" value="ECO:0007669"/>
    <property type="project" value="UniProtKB-UniRule"/>
</dbReference>
<comment type="subcellular location">
    <subcellularLocation>
        <location evidence="1">Membrane</location>
    </subcellularLocation>
</comment>
<keyword evidence="3 6" id="KW-1133">Transmembrane helix</keyword>
<evidence type="ECO:0000313" key="9">
    <source>
        <dbReference type="Proteomes" id="UP000230778"/>
    </source>
</evidence>
<dbReference type="Pfam" id="PF10502">
    <property type="entry name" value="Peptidase_S26"/>
    <property type="match status" value="1"/>
</dbReference>
<dbReference type="NCBIfam" id="TIGR02228">
    <property type="entry name" value="sigpep_I_arch"/>
    <property type="match status" value="1"/>
</dbReference>
<keyword evidence="2 6" id="KW-0812">Transmembrane</keyword>
<gene>
    <name evidence="8" type="ORF">COW72_00920</name>
</gene>
<accession>A0A2H0FKZ5</accession>
<dbReference type="CDD" id="cd06530">
    <property type="entry name" value="S26_SPase_I"/>
    <property type="match status" value="1"/>
</dbReference>
<dbReference type="SUPFAM" id="SSF51306">
    <property type="entry name" value="LexA/Signal peptidase"/>
    <property type="match status" value="1"/>
</dbReference>
<dbReference type="GO" id="GO:0009003">
    <property type="term" value="F:signal peptidase activity"/>
    <property type="evidence" value="ECO:0007669"/>
    <property type="project" value="UniProtKB-EC"/>
</dbReference>
<dbReference type="InterPro" id="IPR001733">
    <property type="entry name" value="Peptidase_S26B"/>
</dbReference>
<keyword evidence="4 6" id="KW-0472">Membrane</keyword>
<evidence type="ECO:0000256" key="2">
    <source>
        <dbReference type="ARBA" id="ARBA00022692"/>
    </source>
</evidence>
<feature type="transmembrane region" description="Helical" evidence="6">
    <location>
        <begin position="27"/>
        <end position="45"/>
    </location>
</feature>